<evidence type="ECO:0000313" key="1">
    <source>
        <dbReference type="EMBL" id="KAF2469981.1"/>
    </source>
</evidence>
<sequence length="150" mass="15611">MCDAIKAVHSLPGAVALWTKAQIHDTVTALWAASIWNEGPWQIVAGSKSWTLPAAPETLVPQQSLRKAQVEQANSQGNLQVRTLLQGAGMTIPGPPQLQTAANPGVAIALVPPAPPPPGPTPPSPRPVATLPLPPASRLHPVPILCGLRI</sequence>
<reference evidence="1" key="1">
    <citation type="journal article" date="2020" name="Stud. Mycol.">
        <title>101 Dothideomycetes genomes: a test case for predicting lifestyles and emergence of pathogens.</title>
        <authorList>
            <person name="Haridas S."/>
            <person name="Albert R."/>
            <person name="Binder M."/>
            <person name="Bloem J."/>
            <person name="Labutti K."/>
            <person name="Salamov A."/>
            <person name="Andreopoulos B."/>
            <person name="Baker S."/>
            <person name="Barry K."/>
            <person name="Bills G."/>
            <person name="Bluhm B."/>
            <person name="Cannon C."/>
            <person name="Castanera R."/>
            <person name="Culley D."/>
            <person name="Daum C."/>
            <person name="Ezra D."/>
            <person name="Gonzalez J."/>
            <person name="Henrissat B."/>
            <person name="Kuo A."/>
            <person name="Liang C."/>
            <person name="Lipzen A."/>
            <person name="Lutzoni F."/>
            <person name="Magnuson J."/>
            <person name="Mondo S."/>
            <person name="Nolan M."/>
            <person name="Ohm R."/>
            <person name="Pangilinan J."/>
            <person name="Park H.-J."/>
            <person name="Ramirez L."/>
            <person name="Alfaro M."/>
            <person name="Sun H."/>
            <person name="Tritt A."/>
            <person name="Yoshinaga Y."/>
            <person name="Zwiers L.-H."/>
            <person name="Turgeon B."/>
            <person name="Goodwin S."/>
            <person name="Spatafora J."/>
            <person name="Crous P."/>
            <person name="Grigoriev I."/>
        </authorList>
    </citation>
    <scope>NUCLEOTIDE SEQUENCE</scope>
    <source>
        <strain evidence="1">ATCC 200398</strain>
    </source>
</reference>
<name>A0ACB6QSS4_9PLEO</name>
<gene>
    <name evidence="1" type="ORF">BDR25DRAFT_314751</name>
</gene>
<organism evidence="1 2">
    <name type="scientific">Lindgomyces ingoldianus</name>
    <dbReference type="NCBI Taxonomy" id="673940"/>
    <lineage>
        <taxon>Eukaryota</taxon>
        <taxon>Fungi</taxon>
        <taxon>Dikarya</taxon>
        <taxon>Ascomycota</taxon>
        <taxon>Pezizomycotina</taxon>
        <taxon>Dothideomycetes</taxon>
        <taxon>Pleosporomycetidae</taxon>
        <taxon>Pleosporales</taxon>
        <taxon>Lindgomycetaceae</taxon>
        <taxon>Lindgomyces</taxon>
    </lineage>
</organism>
<accession>A0ACB6QSS4</accession>
<comment type="caution">
    <text evidence="1">The sequence shown here is derived from an EMBL/GenBank/DDBJ whole genome shotgun (WGS) entry which is preliminary data.</text>
</comment>
<dbReference type="Proteomes" id="UP000799755">
    <property type="component" value="Unassembled WGS sequence"/>
</dbReference>
<dbReference type="EMBL" id="MU003509">
    <property type="protein sequence ID" value="KAF2469981.1"/>
    <property type="molecule type" value="Genomic_DNA"/>
</dbReference>
<protein>
    <submittedName>
        <fullName evidence="1">Uncharacterized protein</fullName>
    </submittedName>
</protein>
<evidence type="ECO:0000313" key="2">
    <source>
        <dbReference type="Proteomes" id="UP000799755"/>
    </source>
</evidence>
<keyword evidence="2" id="KW-1185">Reference proteome</keyword>
<proteinExistence type="predicted"/>